<proteinExistence type="predicted"/>
<gene>
    <name evidence="1" type="ORF">AAGV28_07210</name>
</gene>
<organism evidence="1 2">
    <name type="scientific">Flavobacterium zubiriense</name>
    <dbReference type="NCBI Taxonomy" id="3138075"/>
    <lineage>
        <taxon>Bacteria</taxon>
        <taxon>Pseudomonadati</taxon>
        <taxon>Bacteroidota</taxon>
        <taxon>Flavobacteriia</taxon>
        <taxon>Flavobacteriales</taxon>
        <taxon>Flavobacteriaceae</taxon>
        <taxon>Flavobacterium</taxon>
    </lineage>
</organism>
<reference evidence="1 2" key="1">
    <citation type="submission" date="2024-04" db="EMBL/GenBank/DDBJ databases">
        <title>New Clade of Flavobacterium.</title>
        <authorList>
            <person name="Matos L."/>
            <person name="Proenca D.N."/>
            <person name="Fransisco R.M."/>
            <person name="Chung A.P."/>
            <person name="Maccario L."/>
            <person name="Sorensen S.J."/>
            <person name="Morais P.V."/>
        </authorList>
    </citation>
    <scope>NUCLEOTIDE SEQUENCE [LARGE SCALE GENOMIC DNA]</scope>
    <source>
        <strain evidence="1 2">FZUC8N2.13</strain>
    </source>
</reference>
<sequence>MKKIILLLLFVPFIGFSQDCKFEKNEIDPFYKTKVVNTKKRVIVDVLGRTVVFQFLYNVEPSIKIEYTLGGSSDAVVIKGNKTMFLLNNNDVINFDVNEDQEGKIKEFLGSYLKEFNFIFPLSTDDLNKIKTIGIKTIRLETKEKTYDFEVRSKKDVVKINSIIDCFLNEINK</sequence>
<evidence type="ECO:0000313" key="2">
    <source>
        <dbReference type="Proteomes" id="UP001574169"/>
    </source>
</evidence>
<comment type="caution">
    <text evidence="1">The sequence shown here is derived from an EMBL/GenBank/DDBJ whole genome shotgun (WGS) entry which is preliminary data.</text>
</comment>
<protein>
    <submittedName>
        <fullName evidence="1">Uncharacterized protein</fullName>
    </submittedName>
</protein>
<keyword evidence="2" id="KW-1185">Reference proteome</keyword>
<accession>A0ABV4TAN5</accession>
<name>A0ABV4TAN5_9FLAO</name>
<dbReference type="Proteomes" id="UP001574169">
    <property type="component" value="Unassembled WGS sequence"/>
</dbReference>
<dbReference type="RefSeq" id="WP_373406150.1">
    <property type="nucleotide sequence ID" value="NZ_JBCFQL010000006.1"/>
</dbReference>
<evidence type="ECO:0000313" key="1">
    <source>
        <dbReference type="EMBL" id="MFA9191157.1"/>
    </source>
</evidence>
<dbReference type="EMBL" id="JBCFQL010000006">
    <property type="protein sequence ID" value="MFA9191157.1"/>
    <property type="molecule type" value="Genomic_DNA"/>
</dbReference>